<dbReference type="InterPro" id="IPR015943">
    <property type="entry name" value="WD40/YVTN_repeat-like_dom_sf"/>
</dbReference>
<dbReference type="Gene3D" id="2.130.10.10">
    <property type="entry name" value="YVTN repeat-like/Quinoprotein amine dehydrogenase"/>
    <property type="match status" value="2"/>
</dbReference>
<dbReference type="Proteomes" id="UP000281726">
    <property type="component" value="Unassembled WGS sequence"/>
</dbReference>
<keyword evidence="1" id="KW-0472">Membrane</keyword>
<dbReference type="SUPFAM" id="SSF50998">
    <property type="entry name" value="Quinoprotein alcohol dehydrogenase-like"/>
    <property type="match status" value="1"/>
</dbReference>
<evidence type="ECO:0000259" key="2">
    <source>
        <dbReference type="Pfam" id="PF13360"/>
    </source>
</evidence>
<feature type="transmembrane region" description="Helical" evidence="1">
    <location>
        <begin position="29"/>
        <end position="46"/>
    </location>
</feature>
<name>A0A3A9ZLC4_9ACTN</name>
<evidence type="ECO:0000313" key="3">
    <source>
        <dbReference type="EMBL" id="RKN49142.1"/>
    </source>
</evidence>
<dbReference type="InterPro" id="IPR002372">
    <property type="entry name" value="PQQ_rpt_dom"/>
</dbReference>
<dbReference type="RefSeq" id="WP_120726024.1">
    <property type="nucleotide sequence ID" value="NZ_RBAK01000002.1"/>
</dbReference>
<protein>
    <recommendedName>
        <fullName evidence="2">Pyrrolo-quinoline quinone repeat domain-containing protein</fullName>
    </recommendedName>
</protein>
<dbReference type="InterPro" id="IPR011047">
    <property type="entry name" value="Quinoprotein_ADH-like_sf"/>
</dbReference>
<accession>A0A3A9ZLC4</accession>
<keyword evidence="4" id="KW-1185">Reference proteome</keyword>
<dbReference type="Pfam" id="PF13360">
    <property type="entry name" value="PQQ_2"/>
    <property type="match status" value="1"/>
</dbReference>
<comment type="caution">
    <text evidence="3">The sequence shown here is derived from an EMBL/GenBank/DDBJ whole genome shotgun (WGS) entry which is preliminary data.</text>
</comment>
<gene>
    <name evidence="3" type="ORF">D7223_06395</name>
</gene>
<proteinExistence type="predicted"/>
<keyword evidence="1" id="KW-1133">Transmembrane helix</keyword>
<dbReference type="EMBL" id="RBAK01000002">
    <property type="protein sequence ID" value="RKN49142.1"/>
    <property type="molecule type" value="Genomic_DNA"/>
</dbReference>
<keyword evidence="1" id="KW-0812">Transmembrane</keyword>
<evidence type="ECO:0000256" key="1">
    <source>
        <dbReference type="SAM" id="Phobius"/>
    </source>
</evidence>
<dbReference type="AlphaFoldDB" id="A0A3A9ZLC4"/>
<dbReference type="OrthoDB" id="3757373at2"/>
<evidence type="ECO:0000313" key="4">
    <source>
        <dbReference type="Proteomes" id="UP000281726"/>
    </source>
</evidence>
<sequence length="425" mass="44376">MTLIDLGEIRDELGPPTPSRRPRAVGRPLRVGLVLVLLLAVLAAAAPPSGRVYAVVPGTSGALAFLAPGMVLVAEPPAGGGHLTAYPLPDRATARPQRPKPLWRVPRPISGRVVWVQAALPGTVLVSAEGDGERRVETAALDAATGRLRWRQPGYPIDDRAGALLHLVGEDTGGNSMRAVDLDSGAVRWSRPGRLENLIVQARDGAIEALVLVGPKGSTEVLDPGTGAARVTGNLPRTASLGAVQYQVVGDLLVSVEPGLVRGYRLDDLTPRWQAPLSFVDSAHECGELICVFAATGNVRALDPADGAVRWEAPQTGILPNAGRRALAVTQQTSGLSRMAVLDLATGRQVADLGSWQPTWRGDDGPVLGTRALPGGGLLVALLRPDLDGPPAATPLPGALDCNAENSMVVCRRKSGGFGVWRLPG</sequence>
<organism evidence="3 4">
    <name type="scientific">Micromonospora endolithica</name>
    <dbReference type="NCBI Taxonomy" id="230091"/>
    <lineage>
        <taxon>Bacteria</taxon>
        <taxon>Bacillati</taxon>
        <taxon>Actinomycetota</taxon>
        <taxon>Actinomycetes</taxon>
        <taxon>Micromonosporales</taxon>
        <taxon>Micromonosporaceae</taxon>
        <taxon>Micromonospora</taxon>
    </lineage>
</organism>
<reference evidence="3 4" key="1">
    <citation type="journal article" date="2004" name="Syst. Appl. Microbiol.">
        <title>Cryptoendolithic actinomycetes from antarctic sandstone rock samples: Micromonospora endolithica sp. nov. and two isolates related to Micromonospora coerulea Jensen 1932.</title>
        <authorList>
            <person name="Hirsch P."/>
            <person name="Mevs U."/>
            <person name="Kroppenstedt R.M."/>
            <person name="Schumann P."/>
            <person name="Stackebrandt E."/>
        </authorList>
    </citation>
    <scope>NUCLEOTIDE SEQUENCE [LARGE SCALE GENOMIC DNA]</scope>
    <source>
        <strain evidence="3 4">JCM 12677</strain>
    </source>
</reference>
<feature type="domain" description="Pyrrolo-quinoline quinone repeat" evidence="2">
    <location>
        <begin position="101"/>
        <end position="237"/>
    </location>
</feature>